<dbReference type="InterPro" id="IPR009567">
    <property type="entry name" value="SARAF"/>
</dbReference>
<keyword evidence="6 15" id="KW-0812">Transmembrane</keyword>
<keyword evidence="10 15" id="KW-1133">Transmembrane helix</keyword>
<evidence type="ECO:0000256" key="10">
    <source>
        <dbReference type="ARBA" id="ARBA00022989"/>
    </source>
</evidence>
<evidence type="ECO:0000313" key="17">
    <source>
        <dbReference type="EMBL" id="KAJ5484957.1"/>
    </source>
</evidence>
<feature type="region of interest" description="Disordered" evidence="14">
    <location>
        <begin position="208"/>
        <end position="267"/>
    </location>
</feature>
<evidence type="ECO:0000256" key="7">
    <source>
        <dbReference type="ARBA" id="ARBA00022729"/>
    </source>
</evidence>
<dbReference type="GO" id="GO:0006816">
    <property type="term" value="P:calcium ion transport"/>
    <property type="evidence" value="ECO:0007669"/>
    <property type="project" value="UniProtKB-KW"/>
</dbReference>
<evidence type="ECO:0000256" key="16">
    <source>
        <dbReference type="SAM" id="SignalP"/>
    </source>
</evidence>
<dbReference type="Proteomes" id="UP001148312">
    <property type="component" value="Unassembled WGS sequence"/>
</dbReference>
<dbReference type="GO" id="GO:0005789">
    <property type="term" value="C:endoplasmic reticulum membrane"/>
    <property type="evidence" value="ECO:0007669"/>
    <property type="project" value="UniProtKB-SubCell"/>
</dbReference>
<dbReference type="GeneID" id="81624796"/>
<dbReference type="GO" id="GO:2001256">
    <property type="term" value="P:regulation of store-operated calcium entry"/>
    <property type="evidence" value="ECO:0007669"/>
    <property type="project" value="InterPro"/>
</dbReference>
<feature type="chain" id="PRO_5040975017" description="Store-operated calcium entry-associated regulatory factor" evidence="16">
    <location>
        <begin position="20"/>
        <end position="339"/>
    </location>
</feature>
<evidence type="ECO:0000256" key="6">
    <source>
        <dbReference type="ARBA" id="ARBA00022692"/>
    </source>
</evidence>
<keyword evidence="4" id="KW-0813">Transport</keyword>
<keyword evidence="12 15" id="KW-0472">Membrane</keyword>
<keyword evidence="5" id="KW-0109">Calcium transport</keyword>
<feature type="compositionally biased region" description="Gly residues" evidence="14">
    <location>
        <begin position="212"/>
        <end position="234"/>
    </location>
</feature>
<dbReference type="EMBL" id="JAPWDQ010000005">
    <property type="protein sequence ID" value="KAJ5484957.1"/>
    <property type="molecule type" value="Genomic_DNA"/>
</dbReference>
<feature type="transmembrane region" description="Helical" evidence="15">
    <location>
        <begin position="177"/>
        <end position="196"/>
    </location>
</feature>
<evidence type="ECO:0000256" key="5">
    <source>
        <dbReference type="ARBA" id="ARBA00022568"/>
    </source>
</evidence>
<comment type="subcellular location">
    <subcellularLocation>
        <location evidence="1">Endoplasmic reticulum membrane</location>
        <topology evidence="1">Single-pass type I membrane protein</topology>
    </subcellularLocation>
</comment>
<protein>
    <recommendedName>
        <fullName evidence="3">Store-operated calcium entry-associated regulatory factor</fullName>
    </recommendedName>
    <alternativeName>
        <fullName evidence="13">Transmembrane protein 66</fullName>
    </alternativeName>
</protein>
<comment type="caution">
    <text evidence="17">The sequence shown here is derived from an EMBL/GenBank/DDBJ whole genome shotgun (WGS) entry which is preliminary data.</text>
</comment>
<sequence>MRYSISTLLSFLLVSPAACDRSHQAPGKDAILLSNVQTLTLRANRQTTSRRVSPIPQLTCVGPSKKICNMYQIEVMRCTNDGYDYDAEDVQWSCTASLPPEFKLGATDVICEGYRNSQDKWILKGSCGVEYRMLLTEKGEQRFGKSSDEYDWSSLLGRGKKASGKGGKRFAERVADFVFFGFFAAVFLFIASRFLSECLGQRGVRRGRAARGRGGWGGGGGGGNGGDGPGDGGYPGPPPPYSSTCSDDNSSFGLGSQTSSQGWRPGFWTGTLSGAAAGYGLGRRGANNNTNNHGFSQQERSFFGGQRDYDAGEGGSSSHSSPSFSSTSTSTGFGSTRRR</sequence>
<evidence type="ECO:0000256" key="14">
    <source>
        <dbReference type="SAM" id="MobiDB-lite"/>
    </source>
</evidence>
<reference evidence="17" key="2">
    <citation type="journal article" date="2023" name="IMA Fungus">
        <title>Comparative genomic study of the Penicillium genus elucidates a diverse pangenome and 15 lateral gene transfer events.</title>
        <authorList>
            <person name="Petersen C."/>
            <person name="Sorensen T."/>
            <person name="Nielsen M.R."/>
            <person name="Sondergaard T.E."/>
            <person name="Sorensen J.L."/>
            <person name="Fitzpatrick D.A."/>
            <person name="Frisvad J.C."/>
            <person name="Nielsen K.L."/>
        </authorList>
    </citation>
    <scope>NUCLEOTIDE SEQUENCE</scope>
    <source>
        <strain evidence="17">IBT 30728</strain>
    </source>
</reference>
<feature type="region of interest" description="Disordered" evidence="14">
    <location>
        <begin position="284"/>
        <end position="339"/>
    </location>
</feature>
<keyword evidence="9" id="KW-0106">Calcium</keyword>
<organism evidence="17 18">
    <name type="scientific">Penicillium diatomitis</name>
    <dbReference type="NCBI Taxonomy" id="2819901"/>
    <lineage>
        <taxon>Eukaryota</taxon>
        <taxon>Fungi</taxon>
        <taxon>Dikarya</taxon>
        <taxon>Ascomycota</taxon>
        <taxon>Pezizomycotina</taxon>
        <taxon>Eurotiomycetes</taxon>
        <taxon>Eurotiomycetidae</taxon>
        <taxon>Eurotiales</taxon>
        <taxon>Aspergillaceae</taxon>
        <taxon>Penicillium</taxon>
    </lineage>
</organism>
<feature type="compositionally biased region" description="Polar residues" evidence="14">
    <location>
        <begin position="242"/>
        <end position="262"/>
    </location>
</feature>
<keyword evidence="11" id="KW-0406">Ion transport</keyword>
<dbReference type="AlphaFoldDB" id="A0A9W9X620"/>
<accession>A0A9W9X620</accession>
<evidence type="ECO:0000256" key="13">
    <source>
        <dbReference type="ARBA" id="ARBA00031116"/>
    </source>
</evidence>
<feature type="signal peptide" evidence="16">
    <location>
        <begin position="1"/>
        <end position="19"/>
    </location>
</feature>
<keyword evidence="18" id="KW-1185">Reference proteome</keyword>
<evidence type="ECO:0000313" key="18">
    <source>
        <dbReference type="Proteomes" id="UP001148312"/>
    </source>
</evidence>
<dbReference type="PANTHER" id="PTHR15929">
    <property type="entry name" value="STORE-OPERATED CALCIUM ENTRY-ASSOCIATED REGULATORY FACTOR"/>
    <property type="match status" value="1"/>
</dbReference>
<dbReference type="RefSeq" id="XP_056789741.1">
    <property type="nucleotide sequence ID" value="XM_056934547.1"/>
</dbReference>
<gene>
    <name evidence="17" type="ORF">N7539_004945</name>
</gene>
<evidence type="ECO:0000256" key="4">
    <source>
        <dbReference type="ARBA" id="ARBA00022448"/>
    </source>
</evidence>
<evidence type="ECO:0000256" key="8">
    <source>
        <dbReference type="ARBA" id="ARBA00022824"/>
    </source>
</evidence>
<feature type="compositionally biased region" description="Low complexity" evidence="14">
    <location>
        <begin position="316"/>
        <end position="339"/>
    </location>
</feature>
<evidence type="ECO:0000256" key="2">
    <source>
        <dbReference type="ARBA" id="ARBA00006833"/>
    </source>
</evidence>
<dbReference type="PANTHER" id="PTHR15929:SF0">
    <property type="entry name" value="STORE-OPERATED CALCIUM ENTRY-ASSOCIATED REGULATORY FACTOR"/>
    <property type="match status" value="1"/>
</dbReference>
<keyword evidence="7 16" id="KW-0732">Signal</keyword>
<evidence type="ECO:0000256" key="11">
    <source>
        <dbReference type="ARBA" id="ARBA00023065"/>
    </source>
</evidence>
<feature type="compositionally biased region" description="Polar residues" evidence="14">
    <location>
        <begin position="287"/>
        <end position="300"/>
    </location>
</feature>
<evidence type="ECO:0000256" key="3">
    <source>
        <dbReference type="ARBA" id="ARBA00016584"/>
    </source>
</evidence>
<evidence type="ECO:0000256" key="1">
    <source>
        <dbReference type="ARBA" id="ARBA00004115"/>
    </source>
</evidence>
<evidence type="ECO:0000256" key="15">
    <source>
        <dbReference type="SAM" id="Phobius"/>
    </source>
</evidence>
<evidence type="ECO:0000256" key="9">
    <source>
        <dbReference type="ARBA" id="ARBA00022837"/>
    </source>
</evidence>
<name>A0A9W9X620_9EURO</name>
<keyword evidence="8" id="KW-0256">Endoplasmic reticulum</keyword>
<evidence type="ECO:0000256" key="12">
    <source>
        <dbReference type="ARBA" id="ARBA00023136"/>
    </source>
</evidence>
<comment type="similarity">
    <text evidence="2">Belongs to the SARAF family.</text>
</comment>
<dbReference type="Pfam" id="PF06682">
    <property type="entry name" value="SARAF"/>
    <property type="match status" value="1"/>
</dbReference>
<proteinExistence type="inferred from homology"/>
<reference evidence="17" key="1">
    <citation type="submission" date="2022-12" db="EMBL/GenBank/DDBJ databases">
        <authorList>
            <person name="Petersen C."/>
        </authorList>
    </citation>
    <scope>NUCLEOTIDE SEQUENCE</scope>
    <source>
        <strain evidence="17">IBT 30728</strain>
    </source>
</reference>